<dbReference type="Proteomes" id="UP000749559">
    <property type="component" value="Unassembled WGS sequence"/>
</dbReference>
<evidence type="ECO:0000313" key="3">
    <source>
        <dbReference type="Proteomes" id="UP000749559"/>
    </source>
</evidence>
<keyword evidence="1" id="KW-0732">Signal</keyword>
<feature type="signal peptide" evidence="1">
    <location>
        <begin position="1"/>
        <end position="20"/>
    </location>
</feature>
<gene>
    <name evidence="2" type="ORF">OFUS_LOCUS10347</name>
</gene>
<accession>A0A8S4NQL3</accession>
<evidence type="ECO:0000313" key="2">
    <source>
        <dbReference type="EMBL" id="CAH1784095.1"/>
    </source>
</evidence>
<keyword evidence="3" id="KW-1185">Reference proteome</keyword>
<proteinExistence type="predicted"/>
<feature type="chain" id="PRO_5035864992" evidence="1">
    <location>
        <begin position="21"/>
        <end position="118"/>
    </location>
</feature>
<name>A0A8S4NQL3_OWEFU</name>
<comment type="caution">
    <text evidence="2">The sequence shown here is derived from an EMBL/GenBank/DDBJ whole genome shotgun (WGS) entry which is preliminary data.</text>
</comment>
<organism evidence="2 3">
    <name type="scientific">Owenia fusiformis</name>
    <name type="common">Polychaete worm</name>
    <dbReference type="NCBI Taxonomy" id="6347"/>
    <lineage>
        <taxon>Eukaryota</taxon>
        <taxon>Metazoa</taxon>
        <taxon>Spiralia</taxon>
        <taxon>Lophotrochozoa</taxon>
        <taxon>Annelida</taxon>
        <taxon>Polychaeta</taxon>
        <taxon>Sedentaria</taxon>
        <taxon>Canalipalpata</taxon>
        <taxon>Sabellida</taxon>
        <taxon>Oweniida</taxon>
        <taxon>Oweniidae</taxon>
        <taxon>Owenia</taxon>
    </lineage>
</organism>
<dbReference type="AlphaFoldDB" id="A0A8S4NQL3"/>
<protein>
    <submittedName>
        <fullName evidence="2">Uncharacterized protein</fullName>
    </submittedName>
</protein>
<reference evidence="2" key="1">
    <citation type="submission" date="2022-03" db="EMBL/GenBank/DDBJ databases">
        <authorList>
            <person name="Martin C."/>
        </authorList>
    </citation>
    <scope>NUCLEOTIDE SEQUENCE</scope>
</reference>
<sequence length="118" mass="13707">MNFTLAAVICLLAGIAITDGILTKGMDRSQNGRRCCHFEPRLDEICPKNRISCCQGFLGWKGGCFRLRPELEDLANQRRKVDRKEYQLFEKICQWLPRDTNYENRLLTLWRDLAALGE</sequence>
<evidence type="ECO:0000256" key="1">
    <source>
        <dbReference type="SAM" id="SignalP"/>
    </source>
</evidence>
<dbReference type="EMBL" id="CAIIXF020000005">
    <property type="protein sequence ID" value="CAH1784095.1"/>
    <property type="molecule type" value="Genomic_DNA"/>
</dbReference>